<evidence type="ECO:0000259" key="4">
    <source>
        <dbReference type="PROSITE" id="PS50991"/>
    </source>
</evidence>
<accession>A0A379KQ83</accession>
<organism evidence="5 6">
    <name type="scientific">Pseudomonas putida</name>
    <name type="common">Arthrobacter siderocapsulatus</name>
    <dbReference type="NCBI Taxonomy" id="303"/>
    <lineage>
        <taxon>Bacteria</taxon>
        <taxon>Pseudomonadati</taxon>
        <taxon>Pseudomonadota</taxon>
        <taxon>Gammaproteobacteria</taxon>
        <taxon>Pseudomonadales</taxon>
        <taxon>Pseudomonadaceae</taxon>
        <taxon>Pseudomonas</taxon>
    </lineage>
</organism>
<evidence type="ECO:0000256" key="2">
    <source>
        <dbReference type="ARBA" id="ARBA00022723"/>
    </source>
</evidence>
<reference evidence="5 6" key="1">
    <citation type="submission" date="2018-06" db="EMBL/GenBank/DDBJ databases">
        <authorList>
            <consortium name="Pathogen Informatics"/>
            <person name="Doyle S."/>
        </authorList>
    </citation>
    <scope>NUCLEOTIDE SEQUENCE [LARGE SCALE GENOMIC DNA]</scope>
    <source>
        <strain evidence="5 6">NCTC7914</strain>
    </source>
</reference>
<protein>
    <submittedName>
        <fullName evidence="5">Hydroxymethylglutaryl-CoA lyase</fullName>
        <ecNumber evidence="5">4.1.3.4</ecNumber>
    </submittedName>
</protein>
<comment type="similarity">
    <text evidence="1">Belongs to the HMG-CoA lyase family.</text>
</comment>
<gene>
    <name evidence="5" type="primary">yngG_1</name>
    <name evidence="5" type="ORF">NCTC7914_03926</name>
</gene>
<dbReference type="CDD" id="cd07938">
    <property type="entry name" value="DRE_TIM_HMGL"/>
    <property type="match status" value="1"/>
</dbReference>
<dbReference type="EMBL" id="UGUY01000001">
    <property type="protein sequence ID" value="SUD69778.1"/>
    <property type="molecule type" value="Genomic_DNA"/>
</dbReference>
<dbReference type="PANTHER" id="PTHR42738:SF7">
    <property type="entry name" value="HYDROXYMETHYLGLUTARYL-COA LYASE"/>
    <property type="match status" value="1"/>
</dbReference>
<evidence type="ECO:0000313" key="5">
    <source>
        <dbReference type="EMBL" id="SUD69778.1"/>
    </source>
</evidence>
<evidence type="ECO:0000256" key="1">
    <source>
        <dbReference type="ARBA" id="ARBA00009405"/>
    </source>
</evidence>
<dbReference type="Gene3D" id="3.20.20.70">
    <property type="entry name" value="Aldolase class I"/>
    <property type="match status" value="1"/>
</dbReference>
<dbReference type="PANTHER" id="PTHR42738">
    <property type="entry name" value="HYDROXYMETHYLGLUTARYL-COA LYASE"/>
    <property type="match status" value="1"/>
</dbReference>
<dbReference type="GO" id="GO:0046951">
    <property type="term" value="P:ketone body biosynthetic process"/>
    <property type="evidence" value="ECO:0007669"/>
    <property type="project" value="TreeGrafter"/>
</dbReference>
<evidence type="ECO:0000313" key="6">
    <source>
        <dbReference type="Proteomes" id="UP000254602"/>
    </source>
</evidence>
<dbReference type="NCBIfam" id="NF004283">
    <property type="entry name" value="PRK05692.1"/>
    <property type="match status" value="1"/>
</dbReference>
<dbReference type="InterPro" id="IPR043594">
    <property type="entry name" value="HMGL"/>
</dbReference>
<dbReference type="PROSITE" id="PS50991">
    <property type="entry name" value="PYR_CT"/>
    <property type="match status" value="1"/>
</dbReference>
<dbReference type="SUPFAM" id="SSF51569">
    <property type="entry name" value="Aldolase"/>
    <property type="match status" value="1"/>
</dbReference>
<name>A0A379KQ83_PSEPU</name>
<dbReference type="InterPro" id="IPR013785">
    <property type="entry name" value="Aldolase_TIM"/>
</dbReference>
<dbReference type="GO" id="GO:0004419">
    <property type="term" value="F:hydroxymethylglutaryl-CoA lyase activity"/>
    <property type="evidence" value="ECO:0007669"/>
    <property type="project" value="UniProtKB-EC"/>
</dbReference>
<dbReference type="AlphaFoldDB" id="A0A379KQ83"/>
<dbReference type="Proteomes" id="UP000254602">
    <property type="component" value="Unassembled WGS sequence"/>
</dbReference>
<dbReference type="RefSeq" id="WP_115274843.1">
    <property type="nucleotide sequence ID" value="NZ_UGUY01000001.1"/>
</dbReference>
<dbReference type="Pfam" id="PF00682">
    <property type="entry name" value="HMGL-like"/>
    <property type="match status" value="1"/>
</dbReference>
<dbReference type="InterPro" id="IPR000891">
    <property type="entry name" value="PYR_CT"/>
</dbReference>
<dbReference type="GO" id="GO:0006552">
    <property type="term" value="P:L-leucine catabolic process"/>
    <property type="evidence" value="ECO:0007669"/>
    <property type="project" value="TreeGrafter"/>
</dbReference>
<keyword evidence="3 5" id="KW-0456">Lyase</keyword>
<dbReference type="GO" id="GO:0046872">
    <property type="term" value="F:metal ion binding"/>
    <property type="evidence" value="ECO:0007669"/>
    <property type="project" value="UniProtKB-KW"/>
</dbReference>
<keyword evidence="2" id="KW-0479">Metal-binding</keyword>
<proteinExistence type="inferred from homology"/>
<evidence type="ECO:0000256" key="3">
    <source>
        <dbReference type="ARBA" id="ARBA00023239"/>
    </source>
</evidence>
<sequence length="315" mass="34592">MSDLPKQIWINEEGPREGFQIEPTPIRLQRKVELIEALAETGLKQIDCVSFVNPKRVPGMADADELAAGIHKKTGVRYTGLWLNQQGLERAYKSQLDIIGAIRVTASEAFSVNNTNKNISETLDEQRAWLRSYAEHEVPVEWGYVMTAFGCNYEGYMPIPQVVRMVGEVLNLAAEADVQLKGVYLADTVGWANPLMMERTIGAVRERWPDLALGLHLHDTRGTGLANVYAALKMGVAKYDSSCAGLGGCPFAGHRGAAGNICTEDLVFMCEEMGIETGVDLDALIKVAHLAEDIFGRQLPGKVMHGGSLSRYRKA</sequence>
<dbReference type="EC" id="4.1.3.4" evidence="5"/>
<feature type="domain" description="Pyruvate carboxyltransferase" evidence="4">
    <location>
        <begin position="8"/>
        <end position="285"/>
    </location>
</feature>